<evidence type="ECO:0000259" key="2">
    <source>
        <dbReference type="Pfam" id="PF00892"/>
    </source>
</evidence>
<evidence type="ECO:0000313" key="3">
    <source>
        <dbReference type="EMBL" id="GAA5080871.1"/>
    </source>
</evidence>
<accession>A0ABP9LMJ8</accession>
<keyword evidence="4" id="KW-1185">Reference proteome</keyword>
<feature type="transmembrane region" description="Helical" evidence="1">
    <location>
        <begin position="231"/>
        <end position="249"/>
    </location>
</feature>
<protein>
    <recommendedName>
        <fullName evidence="2">EamA domain-containing protein</fullName>
    </recommendedName>
</protein>
<keyword evidence="1" id="KW-0472">Membrane</keyword>
<gene>
    <name evidence="3" type="ORF">GCM10023209_34950</name>
</gene>
<sequence length="321" mass="33974">MRALRGSNAYEGIIWCLIFVVLDACQAVYLGAYLQEIDSFLLGGLVFGSAAVFCLCWSAIRTPHQLRLACAEWQDVLGLNLTVTFGWLLYFFGVQLIEPAVAFTLFSGAIPVATVALSYLGVAEAEAPRNRSEWVGLGIITSALVFLAGITLLGFSGFVRGEETAAISGLIASFVGGVFITGMLLYGQRLHRKGLGPTTQFGLRFPLFLGATFVGYMLGLDAKGPVTWQDLLVAYAFGMLLLAFPIYAVQKAISLTTSLTIAAVASTAPLLIFVLQMIEGRVDVSLLTSAGLIVFFGGSLVSLSGAAAAISKPHPDTNAAP</sequence>
<organism evidence="3 4">
    <name type="scientific">[Roseibacterium] beibuensis</name>
    <dbReference type="NCBI Taxonomy" id="1193142"/>
    <lineage>
        <taxon>Bacteria</taxon>
        <taxon>Pseudomonadati</taxon>
        <taxon>Pseudomonadota</taxon>
        <taxon>Alphaproteobacteria</taxon>
        <taxon>Rhodobacterales</taxon>
        <taxon>Roseobacteraceae</taxon>
        <taxon>Roseicyclus</taxon>
    </lineage>
</organism>
<evidence type="ECO:0000313" key="4">
    <source>
        <dbReference type="Proteomes" id="UP001499910"/>
    </source>
</evidence>
<feature type="transmembrane region" description="Helical" evidence="1">
    <location>
        <begin position="100"/>
        <end position="122"/>
    </location>
</feature>
<dbReference type="Pfam" id="PF00892">
    <property type="entry name" value="EamA"/>
    <property type="match status" value="1"/>
</dbReference>
<keyword evidence="1" id="KW-0812">Transmembrane</keyword>
<reference evidence="4" key="1">
    <citation type="journal article" date="2019" name="Int. J. Syst. Evol. Microbiol.">
        <title>The Global Catalogue of Microorganisms (GCM) 10K type strain sequencing project: providing services to taxonomists for standard genome sequencing and annotation.</title>
        <authorList>
            <consortium name="The Broad Institute Genomics Platform"/>
            <consortium name="The Broad Institute Genome Sequencing Center for Infectious Disease"/>
            <person name="Wu L."/>
            <person name="Ma J."/>
        </authorList>
    </citation>
    <scope>NUCLEOTIDE SEQUENCE [LARGE SCALE GENOMIC DNA]</scope>
    <source>
        <strain evidence="4">JCM 18015</strain>
    </source>
</reference>
<dbReference type="Proteomes" id="UP001499910">
    <property type="component" value="Unassembled WGS sequence"/>
</dbReference>
<comment type="caution">
    <text evidence="3">The sequence shown here is derived from an EMBL/GenBank/DDBJ whole genome shotgun (WGS) entry which is preliminary data.</text>
</comment>
<evidence type="ECO:0000256" key="1">
    <source>
        <dbReference type="SAM" id="Phobius"/>
    </source>
</evidence>
<feature type="transmembrane region" description="Helical" evidence="1">
    <location>
        <begin position="261"/>
        <end position="278"/>
    </location>
</feature>
<dbReference type="RefSeq" id="WP_259554190.1">
    <property type="nucleotide sequence ID" value="NZ_BAABHW010000007.1"/>
</dbReference>
<name>A0ABP9LMJ8_9RHOB</name>
<feature type="domain" description="EamA" evidence="2">
    <location>
        <begin position="12"/>
        <end position="147"/>
    </location>
</feature>
<dbReference type="InterPro" id="IPR000620">
    <property type="entry name" value="EamA_dom"/>
</dbReference>
<feature type="transmembrane region" description="Helical" evidence="1">
    <location>
        <begin position="40"/>
        <end position="60"/>
    </location>
</feature>
<feature type="transmembrane region" description="Helical" evidence="1">
    <location>
        <begin position="76"/>
        <end position="94"/>
    </location>
</feature>
<dbReference type="EMBL" id="BAABHW010000007">
    <property type="protein sequence ID" value="GAA5080871.1"/>
    <property type="molecule type" value="Genomic_DNA"/>
</dbReference>
<feature type="transmembrane region" description="Helical" evidence="1">
    <location>
        <begin position="284"/>
        <end position="310"/>
    </location>
</feature>
<proteinExistence type="predicted"/>
<keyword evidence="1" id="KW-1133">Transmembrane helix</keyword>
<feature type="transmembrane region" description="Helical" evidence="1">
    <location>
        <begin position="165"/>
        <end position="186"/>
    </location>
</feature>
<feature type="transmembrane region" description="Helical" evidence="1">
    <location>
        <begin position="201"/>
        <end position="219"/>
    </location>
</feature>
<feature type="transmembrane region" description="Helical" evidence="1">
    <location>
        <begin position="12"/>
        <end position="34"/>
    </location>
</feature>
<feature type="transmembrane region" description="Helical" evidence="1">
    <location>
        <begin position="134"/>
        <end position="159"/>
    </location>
</feature>